<name>A0A1U9NQ25_9BACT</name>
<dbReference type="Proteomes" id="UP000189674">
    <property type="component" value="Chromosome"/>
</dbReference>
<dbReference type="CDD" id="cd16027">
    <property type="entry name" value="SGSH"/>
    <property type="match status" value="1"/>
</dbReference>
<feature type="domain" description="Sulfatase N-terminal" evidence="1">
    <location>
        <begin position="55"/>
        <end position="340"/>
    </location>
</feature>
<gene>
    <name evidence="2" type="ORF">STSP2_03125</name>
</gene>
<dbReference type="Pfam" id="PF00884">
    <property type="entry name" value="Sulfatase"/>
    <property type="match status" value="1"/>
</dbReference>
<dbReference type="KEGG" id="alus:STSP2_03125"/>
<dbReference type="InterPro" id="IPR052701">
    <property type="entry name" value="GAG_Ulvan_Degrading_Sulfatases"/>
</dbReference>
<dbReference type="GO" id="GO:0004065">
    <property type="term" value="F:arylsulfatase activity"/>
    <property type="evidence" value="ECO:0007669"/>
    <property type="project" value="UniProtKB-EC"/>
</dbReference>
<dbReference type="STRING" id="1936003.STSP2_03125"/>
<reference evidence="3" key="1">
    <citation type="submission" date="2017-02" db="EMBL/GenBank/DDBJ databases">
        <title>Comparative genomics and description of representatives of a novel lineage of planctomycetes thriving in anoxic sediments.</title>
        <authorList>
            <person name="Spring S."/>
            <person name="Bunk B."/>
            <person name="Sproer C."/>
        </authorList>
    </citation>
    <scope>NUCLEOTIDE SEQUENCE [LARGE SCALE GENOMIC DNA]</scope>
    <source>
        <strain evidence="3">ST-NAGAB-D1</strain>
    </source>
</reference>
<keyword evidence="3" id="KW-1185">Reference proteome</keyword>
<dbReference type="AlphaFoldDB" id="A0A1U9NQ25"/>
<dbReference type="PANTHER" id="PTHR43751">
    <property type="entry name" value="SULFATASE"/>
    <property type="match status" value="1"/>
</dbReference>
<organism evidence="2 3">
    <name type="scientific">Anaerohalosphaera lusitana</name>
    <dbReference type="NCBI Taxonomy" id="1936003"/>
    <lineage>
        <taxon>Bacteria</taxon>
        <taxon>Pseudomonadati</taxon>
        <taxon>Planctomycetota</taxon>
        <taxon>Phycisphaerae</taxon>
        <taxon>Sedimentisphaerales</taxon>
        <taxon>Anaerohalosphaeraceae</taxon>
        <taxon>Anaerohalosphaera</taxon>
    </lineage>
</organism>
<dbReference type="InterPro" id="IPR006311">
    <property type="entry name" value="TAT_signal"/>
</dbReference>
<dbReference type="EC" id="3.1.6.1" evidence="2"/>
<dbReference type="PANTHER" id="PTHR43751:SF1">
    <property type="entry name" value="SULFATASE ATSG-RELATED"/>
    <property type="match status" value="1"/>
</dbReference>
<dbReference type="RefSeq" id="WP_146663564.1">
    <property type="nucleotide sequence ID" value="NZ_CP019791.1"/>
</dbReference>
<evidence type="ECO:0000313" key="3">
    <source>
        <dbReference type="Proteomes" id="UP000189674"/>
    </source>
</evidence>
<dbReference type="SUPFAM" id="SSF53649">
    <property type="entry name" value="Alkaline phosphatase-like"/>
    <property type="match status" value="1"/>
</dbReference>
<dbReference type="OrthoDB" id="9762324at2"/>
<evidence type="ECO:0000259" key="1">
    <source>
        <dbReference type="Pfam" id="PF00884"/>
    </source>
</evidence>
<dbReference type="InterPro" id="IPR000917">
    <property type="entry name" value="Sulfatase_N"/>
</dbReference>
<proteinExistence type="predicted"/>
<evidence type="ECO:0000313" key="2">
    <source>
        <dbReference type="EMBL" id="AQT69925.1"/>
    </source>
</evidence>
<dbReference type="InterPro" id="IPR017850">
    <property type="entry name" value="Alkaline_phosphatase_core_sf"/>
</dbReference>
<dbReference type="EMBL" id="CP019791">
    <property type="protein sequence ID" value="AQT69925.1"/>
    <property type="molecule type" value="Genomic_DNA"/>
</dbReference>
<dbReference type="Gene3D" id="3.40.720.10">
    <property type="entry name" value="Alkaline Phosphatase, subunit A"/>
    <property type="match status" value="1"/>
</dbReference>
<protein>
    <submittedName>
        <fullName evidence="2">Arylsulfatase</fullName>
        <ecNumber evidence="2">3.1.6.1</ecNumber>
    </submittedName>
</protein>
<sequence length="531" mass="59697">MNGSISSRRWFLKQVAAGVAVFPAARLIGGVGEARVSNEKQSESAGAEKASRKRPNILLAISDDHSYPHASAYGCEFVNTPSFDEVARVGVLMKNAFCPAPQCSPSRASLLTGRNIWQNEEAGTHGSYFPKNWPVYTELLEQAGYHVGYTGKPWGPGDWRTKGWDKNPVGRGYNKAKLKERPTRGISYLDYAENFNLFLGDRDPDQPFCFWYGGFEPHRFYEYGSGEGERDDVDVPGYLPDNETVRTDLLDYAREIEHFDDHLGRIIEKLKEIGEWENTLVVVTGDNGMPFPRAKANVYAAGIHVPMAVCWAGEVPARSEMMTDFVSFIDLAPTFLEAAGQAVPDTMSGRSFLAELRSGKAGRVDASRGFAVAGRERHTHARADNVGYPARSIQTDEYLYIRNFKPERWPMGNPRDPYDQWAADIDGGPSKKVVLEDPESKFYELAVAKRPAEELYDLSKDPDCVDNIADDPKYANVKSELWERLKGILAEQEDPRVMGNGDVFDSYPRMRGTMRKYPGFKKREYNPEFMK</sequence>
<dbReference type="PROSITE" id="PS51318">
    <property type="entry name" value="TAT"/>
    <property type="match status" value="1"/>
</dbReference>
<keyword evidence="2" id="KW-0378">Hydrolase</keyword>
<accession>A0A1U9NQ25</accession>